<proteinExistence type="predicted"/>
<sequence>MPSSIKIKITPSMLVDAAYLWLEKYAKNEVTLFLVKQKIELELATVGVVYQGDLWEDILERMVVSPMGWQEVQAAWQAAKASLPPLVKDVRAWRFIQAWVSGHTNLQAIDTMEVVFRPRFIHAEWMDILLTMINVWENDEDGSKTRALFKKIVTDRNLSLPPLPSQECHLVVHDLLPLGQDDDHFGWGSDSSKKQK</sequence>
<dbReference type="Proteomes" id="UP000053989">
    <property type="component" value="Unassembled WGS sequence"/>
</dbReference>
<dbReference type="OrthoDB" id="2689470at2759"/>
<gene>
    <name evidence="1" type="ORF">SCLCIDRAFT_28447</name>
</gene>
<reference evidence="2" key="2">
    <citation type="submission" date="2015-01" db="EMBL/GenBank/DDBJ databases">
        <title>Evolutionary Origins and Diversification of the Mycorrhizal Mutualists.</title>
        <authorList>
            <consortium name="DOE Joint Genome Institute"/>
            <consortium name="Mycorrhizal Genomics Consortium"/>
            <person name="Kohler A."/>
            <person name="Kuo A."/>
            <person name="Nagy L.G."/>
            <person name="Floudas D."/>
            <person name="Copeland A."/>
            <person name="Barry K.W."/>
            <person name="Cichocki N."/>
            <person name="Veneault-Fourrey C."/>
            <person name="LaButti K."/>
            <person name="Lindquist E.A."/>
            <person name="Lipzen A."/>
            <person name="Lundell T."/>
            <person name="Morin E."/>
            <person name="Murat C."/>
            <person name="Riley R."/>
            <person name="Ohm R."/>
            <person name="Sun H."/>
            <person name="Tunlid A."/>
            <person name="Henrissat B."/>
            <person name="Grigoriev I.V."/>
            <person name="Hibbett D.S."/>
            <person name="Martin F."/>
        </authorList>
    </citation>
    <scope>NUCLEOTIDE SEQUENCE [LARGE SCALE GENOMIC DNA]</scope>
    <source>
        <strain evidence="2">Foug A</strain>
    </source>
</reference>
<dbReference type="InParanoid" id="A0A0C3DB06"/>
<reference evidence="1 2" key="1">
    <citation type="submission" date="2014-04" db="EMBL/GenBank/DDBJ databases">
        <authorList>
            <consortium name="DOE Joint Genome Institute"/>
            <person name="Kuo A."/>
            <person name="Kohler A."/>
            <person name="Nagy L.G."/>
            <person name="Floudas D."/>
            <person name="Copeland A."/>
            <person name="Barry K.W."/>
            <person name="Cichocki N."/>
            <person name="Veneault-Fourrey C."/>
            <person name="LaButti K."/>
            <person name="Lindquist E.A."/>
            <person name="Lipzen A."/>
            <person name="Lundell T."/>
            <person name="Morin E."/>
            <person name="Murat C."/>
            <person name="Sun H."/>
            <person name="Tunlid A."/>
            <person name="Henrissat B."/>
            <person name="Grigoriev I.V."/>
            <person name="Hibbett D.S."/>
            <person name="Martin F."/>
            <person name="Nordberg H.P."/>
            <person name="Cantor M.N."/>
            <person name="Hua S.X."/>
        </authorList>
    </citation>
    <scope>NUCLEOTIDE SEQUENCE [LARGE SCALE GENOMIC DNA]</scope>
    <source>
        <strain evidence="1 2">Foug A</strain>
    </source>
</reference>
<accession>A0A0C3DB06</accession>
<evidence type="ECO:0000313" key="1">
    <source>
        <dbReference type="EMBL" id="KIM57920.1"/>
    </source>
</evidence>
<name>A0A0C3DB06_9AGAM</name>
<protein>
    <submittedName>
        <fullName evidence="1">Uncharacterized protein</fullName>
    </submittedName>
</protein>
<evidence type="ECO:0000313" key="2">
    <source>
        <dbReference type="Proteomes" id="UP000053989"/>
    </source>
</evidence>
<organism evidence="1 2">
    <name type="scientific">Scleroderma citrinum Foug A</name>
    <dbReference type="NCBI Taxonomy" id="1036808"/>
    <lineage>
        <taxon>Eukaryota</taxon>
        <taxon>Fungi</taxon>
        <taxon>Dikarya</taxon>
        <taxon>Basidiomycota</taxon>
        <taxon>Agaricomycotina</taxon>
        <taxon>Agaricomycetes</taxon>
        <taxon>Agaricomycetidae</taxon>
        <taxon>Boletales</taxon>
        <taxon>Sclerodermatineae</taxon>
        <taxon>Sclerodermataceae</taxon>
        <taxon>Scleroderma</taxon>
    </lineage>
</organism>
<dbReference type="HOGENOM" id="CLU_099554_0_0_1"/>
<dbReference type="AlphaFoldDB" id="A0A0C3DB06"/>
<dbReference type="EMBL" id="KN822093">
    <property type="protein sequence ID" value="KIM57920.1"/>
    <property type="molecule type" value="Genomic_DNA"/>
</dbReference>
<keyword evidence="2" id="KW-1185">Reference proteome</keyword>